<dbReference type="AlphaFoldDB" id="A0A3M8T044"/>
<feature type="chain" id="PRO_5018058429" description="Molecular chaperone" evidence="1">
    <location>
        <begin position="30"/>
        <end position="271"/>
    </location>
</feature>
<feature type="signal peptide" evidence="1">
    <location>
        <begin position="1"/>
        <end position="29"/>
    </location>
</feature>
<keyword evidence="3" id="KW-1185">Reference proteome</keyword>
<dbReference type="Proteomes" id="UP000267049">
    <property type="component" value="Unassembled WGS sequence"/>
</dbReference>
<organism evidence="2 3">
    <name type="scientific">Montanilutibacter psychrotolerans</name>
    <dbReference type="NCBI Taxonomy" id="1327343"/>
    <lineage>
        <taxon>Bacteria</taxon>
        <taxon>Pseudomonadati</taxon>
        <taxon>Pseudomonadota</taxon>
        <taxon>Gammaproteobacteria</taxon>
        <taxon>Lysobacterales</taxon>
        <taxon>Lysobacteraceae</taxon>
        <taxon>Montanilutibacter</taxon>
    </lineage>
</organism>
<gene>
    <name evidence="2" type="ORF">EER27_02960</name>
</gene>
<comment type="caution">
    <text evidence="2">The sequence shown here is derived from an EMBL/GenBank/DDBJ whole genome shotgun (WGS) entry which is preliminary data.</text>
</comment>
<evidence type="ECO:0000256" key="1">
    <source>
        <dbReference type="SAM" id="SignalP"/>
    </source>
</evidence>
<evidence type="ECO:0008006" key="4">
    <source>
        <dbReference type="Google" id="ProtNLM"/>
    </source>
</evidence>
<accession>A0A3M8T044</accession>
<reference evidence="2 3" key="1">
    <citation type="submission" date="2018-11" db="EMBL/GenBank/DDBJ databases">
        <title>Lysobacter cryohumiis sp. nov., isolated from soil in the Tianshan Mountains, Xinjiang, China.</title>
        <authorList>
            <person name="Luo Y."/>
            <person name="Sheng H."/>
        </authorList>
    </citation>
    <scope>NUCLEOTIDE SEQUENCE [LARGE SCALE GENOMIC DNA]</scope>
    <source>
        <strain evidence="2 3">ZS60</strain>
    </source>
</reference>
<protein>
    <recommendedName>
        <fullName evidence="4">Molecular chaperone</fullName>
    </recommendedName>
</protein>
<proteinExistence type="predicted"/>
<name>A0A3M8T044_9GAMM</name>
<evidence type="ECO:0000313" key="3">
    <source>
        <dbReference type="Proteomes" id="UP000267049"/>
    </source>
</evidence>
<sequence>MKFHFPGRLGLQRALIAAALLLLPLSALAQGFSVLVTPPRFEDRVTPGTTWRDVVEISNVSNTTTRLMLHTLDWTLDAQGLPQFTDALAPGSCRPWVGIEAEQIDVPANGKRRYRFEVAVPADAPTGECRFALMIEGEPQATRAGMPVPVSGRIGIVVYLAIGDAAPRLSVVGQSAQTIEGRDVPVLQIRNEGNAHGRLEGFIEGRDASGKRFTFAPSSLPILAGETRAITLNPQGDNATTAAPAITWPLQLKGQLDSAPRPLPIEASVAR</sequence>
<keyword evidence="1" id="KW-0732">Signal</keyword>
<dbReference type="EMBL" id="RIBS01000001">
    <property type="protein sequence ID" value="RNF86393.1"/>
    <property type="molecule type" value="Genomic_DNA"/>
</dbReference>
<dbReference type="OrthoDB" id="8843687at2"/>
<evidence type="ECO:0000313" key="2">
    <source>
        <dbReference type="EMBL" id="RNF86393.1"/>
    </source>
</evidence>
<dbReference type="RefSeq" id="WP_123086509.1">
    <property type="nucleotide sequence ID" value="NZ_RIBS01000001.1"/>
</dbReference>